<protein>
    <submittedName>
        <fullName evidence="2">Uncharacterized protein</fullName>
    </submittedName>
</protein>
<evidence type="ECO:0000256" key="1">
    <source>
        <dbReference type="SAM" id="Phobius"/>
    </source>
</evidence>
<keyword evidence="1" id="KW-1133">Transmembrane helix</keyword>
<feature type="transmembrane region" description="Helical" evidence="1">
    <location>
        <begin position="45"/>
        <end position="62"/>
    </location>
</feature>
<sequence>MSRLRDIFRVPATDESPLVWTATLLVAVLSLIGSVWALSDGQREGWILLAFGVAAGLAAWFLRPSPGRSAGQGEGDAVGSGAGGLEEVPVTLTPEAARQAAVAAARGETPDPWWIRISSGGIGPKPDGQWGYVHRLDFTTAPESGDVTYRSEGVAVAVPRSDLDVLAGTVLEYRRDPGGFEFLNPNDAAVNERISAVRGLSGSELPAG</sequence>
<dbReference type="EMBL" id="WTPX01000012">
    <property type="protein sequence ID" value="NNJ24596.1"/>
    <property type="molecule type" value="Genomic_DNA"/>
</dbReference>
<accession>A0ABX1V9K2</accession>
<keyword evidence="1" id="KW-0472">Membrane</keyword>
<dbReference type="Proteomes" id="UP000609651">
    <property type="component" value="Unassembled WGS sequence"/>
</dbReference>
<name>A0ABX1V9K2_9PLAN</name>
<dbReference type="InterPro" id="IPR035903">
    <property type="entry name" value="HesB-like_dom_sf"/>
</dbReference>
<keyword evidence="3" id="KW-1185">Reference proteome</keyword>
<dbReference type="SUPFAM" id="SSF89360">
    <property type="entry name" value="HesB-like domain"/>
    <property type="match status" value="1"/>
</dbReference>
<keyword evidence="1" id="KW-0812">Transmembrane</keyword>
<evidence type="ECO:0000313" key="3">
    <source>
        <dbReference type="Proteomes" id="UP000609651"/>
    </source>
</evidence>
<dbReference type="RefSeq" id="WP_171183712.1">
    <property type="nucleotide sequence ID" value="NZ_WTPX01000012.1"/>
</dbReference>
<gene>
    <name evidence="2" type="ORF">LzC2_06540</name>
</gene>
<feature type="transmembrane region" description="Helical" evidence="1">
    <location>
        <begin position="20"/>
        <end position="39"/>
    </location>
</feature>
<organism evidence="2 3">
    <name type="scientific">Alienimonas chondri</name>
    <dbReference type="NCBI Taxonomy" id="2681879"/>
    <lineage>
        <taxon>Bacteria</taxon>
        <taxon>Pseudomonadati</taxon>
        <taxon>Planctomycetota</taxon>
        <taxon>Planctomycetia</taxon>
        <taxon>Planctomycetales</taxon>
        <taxon>Planctomycetaceae</taxon>
        <taxon>Alienimonas</taxon>
    </lineage>
</organism>
<proteinExistence type="predicted"/>
<reference evidence="2 3" key="1">
    <citation type="journal article" date="2020" name="Syst. Appl. Microbiol.">
        <title>Alienimonas chondri sp. nov., a novel planctomycete isolated from the biofilm of the red alga Chondrus crispus.</title>
        <authorList>
            <person name="Vitorino I."/>
            <person name="Albuquerque L."/>
            <person name="Wiegand S."/>
            <person name="Kallscheuer N."/>
            <person name="da Costa M.S."/>
            <person name="Lobo-da-Cunha A."/>
            <person name="Jogler C."/>
            <person name="Lage O.M."/>
        </authorList>
    </citation>
    <scope>NUCLEOTIDE SEQUENCE [LARGE SCALE GENOMIC DNA]</scope>
    <source>
        <strain evidence="2 3">LzC2</strain>
    </source>
</reference>
<comment type="caution">
    <text evidence="2">The sequence shown here is derived from an EMBL/GenBank/DDBJ whole genome shotgun (WGS) entry which is preliminary data.</text>
</comment>
<dbReference type="Gene3D" id="2.60.300.12">
    <property type="entry name" value="HesB-like domain"/>
    <property type="match status" value="1"/>
</dbReference>
<evidence type="ECO:0000313" key="2">
    <source>
        <dbReference type="EMBL" id="NNJ24596.1"/>
    </source>
</evidence>